<gene>
    <name evidence="1" type="ORF">Metlim_0572</name>
</gene>
<evidence type="ECO:0000313" key="2">
    <source>
        <dbReference type="Proteomes" id="UP000005741"/>
    </source>
</evidence>
<keyword evidence="2" id="KW-1185">Reference proteome</keyword>
<dbReference type="EMBL" id="CM001436">
    <property type="protein sequence ID" value="EHQ34705.1"/>
    <property type="molecule type" value="Genomic_DNA"/>
</dbReference>
<protein>
    <submittedName>
        <fullName evidence="1">Uncharacterized protein</fullName>
    </submittedName>
</protein>
<reference evidence="1 2" key="1">
    <citation type="submission" date="2011-10" db="EMBL/GenBank/DDBJ databases">
        <title>The Improved High-Quality Draft genome of Methanoplanus limicola DSM 2279.</title>
        <authorList>
            <consortium name="US DOE Joint Genome Institute (JGI-PGF)"/>
            <person name="Lucas S."/>
            <person name="Copeland A."/>
            <person name="Lapidus A."/>
            <person name="Glavina del Rio T."/>
            <person name="Dalin E."/>
            <person name="Tice H."/>
            <person name="Bruce D."/>
            <person name="Goodwin L."/>
            <person name="Pitluck S."/>
            <person name="Peters L."/>
            <person name="Mikhailova N."/>
            <person name="Lu M."/>
            <person name="Kyrpides N."/>
            <person name="Mavromatis K."/>
            <person name="Ivanova N."/>
            <person name="Markowitz V."/>
            <person name="Cheng J.-F."/>
            <person name="Hugenholtz P."/>
            <person name="Woyke T."/>
            <person name="Wu D."/>
            <person name="Wirth R."/>
            <person name="Brambilla E.-M."/>
            <person name="Klenk H.-P."/>
            <person name="Eisen J.A."/>
        </authorList>
    </citation>
    <scope>NUCLEOTIDE SEQUENCE [LARGE SCALE GENOMIC DNA]</scope>
    <source>
        <strain evidence="1 2">DSM 2279</strain>
    </source>
</reference>
<proteinExistence type="predicted"/>
<dbReference type="InParanoid" id="H1Z2W6"/>
<dbReference type="STRING" id="937775.Metlim_0572"/>
<name>H1Z2W6_9EURY</name>
<dbReference type="HOGENOM" id="CLU_3130854_0_0_2"/>
<dbReference type="Proteomes" id="UP000005741">
    <property type="component" value="Chromosome"/>
</dbReference>
<sequence length="49" mass="5563">MDDFFLIVRLSGKLCECAEHAVLKNRINYFETRTGFSGNILIISVLKGE</sequence>
<dbReference type="AlphaFoldDB" id="H1Z2W6"/>
<organism evidence="1 2">
    <name type="scientific">Methanoplanus limicola DSM 2279</name>
    <dbReference type="NCBI Taxonomy" id="937775"/>
    <lineage>
        <taxon>Archaea</taxon>
        <taxon>Methanobacteriati</taxon>
        <taxon>Methanobacteriota</taxon>
        <taxon>Stenosarchaea group</taxon>
        <taxon>Methanomicrobia</taxon>
        <taxon>Methanomicrobiales</taxon>
        <taxon>Methanomicrobiaceae</taxon>
        <taxon>Methanoplanus</taxon>
    </lineage>
</organism>
<evidence type="ECO:0000313" key="1">
    <source>
        <dbReference type="EMBL" id="EHQ34705.1"/>
    </source>
</evidence>
<accession>H1Z2W6</accession>